<feature type="chain" id="PRO_5041904381" evidence="1">
    <location>
        <begin position="27"/>
        <end position="209"/>
    </location>
</feature>
<dbReference type="EMBL" id="CP051204">
    <property type="protein sequence ID" value="QJB36783.1"/>
    <property type="molecule type" value="Genomic_DNA"/>
</dbReference>
<proteinExistence type="predicted"/>
<evidence type="ECO:0000256" key="1">
    <source>
        <dbReference type="SAM" id="SignalP"/>
    </source>
</evidence>
<evidence type="ECO:0000313" key="3">
    <source>
        <dbReference type="EMBL" id="QJB36783.1"/>
    </source>
</evidence>
<name>A0AAE6ZCV6_9BACT</name>
<dbReference type="EMBL" id="CP051205">
    <property type="protein sequence ID" value="QJB30274.1"/>
    <property type="molecule type" value="Genomic_DNA"/>
</dbReference>
<dbReference type="Pfam" id="PF14127">
    <property type="entry name" value="DUF4294"/>
    <property type="match status" value="1"/>
</dbReference>
<dbReference type="RefSeq" id="WP_168802559.1">
    <property type="nucleotide sequence ID" value="NZ_CP051204.2"/>
</dbReference>
<dbReference type="Proteomes" id="UP000502421">
    <property type="component" value="Chromosome"/>
</dbReference>
<protein>
    <submittedName>
        <fullName evidence="2">DUF4294 domain-containing protein</fullName>
    </submittedName>
</protein>
<gene>
    <name evidence="3" type="ORF">HF324_02505</name>
    <name evidence="2" type="ORF">HF329_02745</name>
</gene>
<feature type="signal peptide" evidence="1">
    <location>
        <begin position="1"/>
        <end position="26"/>
    </location>
</feature>
<dbReference type="AlphaFoldDB" id="A0AAE6ZCV6"/>
<reference evidence="4" key="1">
    <citation type="submission" date="2020-04" db="EMBL/GenBank/DDBJ databases">
        <authorList>
            <person name="Kittiwongwattana C."/>
        </authorList>
    </citation>
    <scope>NUCLEOTIDE SEQUENCE [LARGE SCALE GENOMIC DNA]</scope>
    <source>
        <strain evidence="4">1310</strain>
    </source>
</reference>
<evidence type="ECO:0000313" key="2">
    <source>
        <dbReference type="EMBL" id="QJB30274.1"/>
    </source>
</evidence>
<dbReference type="Proteomes" id="UP000503144">
    <property type="component" value="Chromosome"/>
</dbReference>
<keyword evidence="5" id="KW-1185">Reference proteome</keyword>
<dbReference type="InterPro" id="IPR025636">
    <property type="entry name" value="DUF4294"/>
</dbReference>
<dbReference type="KEGG" id="coy:HF329_02745"/>
<sequence>MHCRRKIILSAILITGISLCRQEASAQSQAPHGVDTVALHAVVVGNDTIPVITLAIFDVVDKMPRALRKEKERYNRLRNAVYVTYPYARTAARLLKDVNSRLSAMSSKKERKAFLASKEKEMKEQFGDKLQNLSVYQGKVLMKLIDRETGQNCYEIIKELKGGFNARVWQTVAFFFGGNLKSDYDKQEDRDIEVIVQELEMYQRYRAYN</sequence>
<organism evidence="2 4">
    <name type="scientific">Chitinophaga oryzae</name>
    <dbReference type="NCBI Taxonomy" id="2725414"/>
    <lineage>
        <taxon>Bacteria</taxon>
        <taxon>Pseudomonadati</taxon>
        <taxon>Bacteroidota</taxon>
        <taxon>Chitinophagia</taxon>
        <taxon>Chitinophagales</taxon>
        <taxon>Chitinophagaceae</taxon>
        <taxon>Chitinophaga</taxon>
    </lineage>
</organism>
<reference evidence="2 5" key="2">
    <citation type="submission" date="2020-09" db="EMBL/GenBank/DDBJ databases">
        <authorList>
            <person name="Kittiwongwattana C."/>
        </authorList>
    </citation>
    <scope>NUCLEOTIDE SEQUENCE</scope>
    <source>
        <strain evidence="3 5">1303</strain>
        <strain evidence="2">1310</strain>
    </source>
</reference>
<evidence type="ECO:0000313" key="4">
    <source>
        <dbReference type="Proteomes" id="UP000502421"/>
    </source>
</evidence>
<accession>A0AAE6ZCV6</accession>
<keyword evidence="1" id="KW-0732">Signal</keyword>
<evidence type="ECO:0000313" key="5">
    <source>
        <dbReference type="Proteomes" id="UP000503144"/>
    </source>
</evidence>